<keyword evidence="3" id="KW-1185">Reference proteome</keyword>
<dbReference type="InterPro" id="IPR019080">
    <property type="entry name" value="YqaJ_viral_recombinase"/>
</dbReference>
<dbReference type="InterPro" id="IPR011604">
    <property type="entry name" value="PDDEXK-like_dom_sf"/>
</dbReference>
<gene>
    <name evidence="2" type="ORF">ASV53_24765</name>
</gene>
<dbReference type="Proteomes" id="UP000215999">
    <property type="component" value="Unassembled WGS sequence"/>
</dbReference>
<sequence>MIIKKLVQGTDAWLQHRTNSRNASDASAMMGCSPYKTRSQLLDERATGIVPDVDAATQARFDRGHAIEEMARPI</sequence>
<dbReference type="Pfam" id="PF09588">
    <property type="entry name" value="YqaJ"/>
    <property type="match status" value="1"/>
</dbReference>
<comment type="caution">
    <text evidence="2">The sequence shown here is derived from an EMBL/GenBank/DDBJ whole genome shotgun (WGS) entry which is preliminary data.</text>
</comment>
<name>A0ABX4FQV2_9GAMM</name>
<dbReference type="RefSeq" id="WP_189337979.1">
    <property type="nucleotide sequence ID" value="NZ_NOIF01000491.1"/>
</dbReference>
<evidence type="ECO:0000259" key="1">
    <source>
        <dbReference type="Pfam" id="PF09588"/>
    </source>
</evidence>
<dbReference type="Gene3D" id="3.90.320.10">
    <property type="match status" value="1"/>
</dbReference>
<reference evidence="2 3" key="1">
    <citation type="journal article" date="2016" name="Antonie Van Leeuwenhoek">
        <title>Photobacterium sanguinicancri sp. nov. isolated from marine animals.</title>
        <authorList>
            <person name="Gomez-Gil B."/>
            <person name="Roque A."/>
            <person name="Rotllant G."/>
            <person name="Romalde J.L."/>
            <person name="Doce A."/>
            <person name="Eggermont M."/>
            <person name="Defoirdt T."/>
        </authorList>
    </citation>
    <scope>NUCLEOTIDE SEQUENCE [LARGE SCALE GENOMIC DNA]</scope>
    <source>
        <strain evidence="2 3">CAIM 1827</strain>
    </source>
</reference>
<protein>
    <recommendedName>
        <fullName evidence="1">YqaJ viral recombinase domain-containing protein</fullName>
    </recommendedName>
</protein>
<dbReference type="EMBL" id="NOIF01000491">
    <property type="protein sequence ID" value="OZS41267.1"/>
    <property type="molecule type" value="Genomic_DNA"/>
</dbReference>
<feature type="non-terminal residue" evidence="2">
    <location>
        <position position="74"/>
    </location>
</feature>
<organism evidence="2 3">
    <name type="scientific">Photobacterium sanguinicancri</name>
    <dbReference type="NCBI Taxonomy" id="875932"/>
    <lineage>
        <taxon>Bacteria</taxon>
        <taxon>Pseudomonadati</taxon>
        <taxon>Pseudomonadota</taxon>
        <taxon>Gammaproteobacteria</taxon>
        <taxon>Vibrionales</taxon>
        <taxon>Vibrionaceae</taxon>
        <taxon>Photobacterium</taxon>
    </lineage>
</organism>
<evidence type="ECO:0000313" key="2">
    <source>
        <dbReference type="EMBL" id="OZS41267.1"/>
    </source>
</evidence>
<proteinExistence type="predicted"/>
<dbReference type="InterPro" id="IPR011335">
    <property type="entry name" value="Restrct_endonuc-II-like"/>
</dbReference>
<evidence type="ECO:0000313" key="3">
    <source>
        <dbReference type="Proteomes" id="UP000215999"/>
    </source>
</evidence>
<dbReference type="SUPFAM" id="SSF52980">
    <property type="entry name" value="Restriction endonuclease-like"/>
    <property type="match status" value="1"/>
</dbReference>
<accession>A0ABX4FQV2</accession>
<feature type="domain" description="YqaJ viral recombinase" evidence="1">
    <location>
        <begin position="13"/>
        <end position="73"/>
    </location>
</feature>